<evidence type="ECO:0000256" key="1">
    <source>
        <dbReference type="ARBA" id="ARBA00022860"/>
    </source>
</evidence>
<dbReference type="Pfam" id="PF13178">
    <property type="entry name" value="DUF4005"/>
    <property type="match status" value="1"/>
</dbReference>
<feature type="domain" description="DUF4005" evidence="5">
    <location>
        <begin position="681"/>
        <end position="770"/>
    </location>
</feature>
<feature type="compositionally biased region" description="Basic and acidic residues" evidence="4">
    <location>
        <begin position="678"/>
        <end position="688"/>
    </location>
</feature>
<evidence type="ECO:0000256" key="4">
    <source>
        <dbReference type="SAM" id="MobiDB-lite"/>
    </source>
</evidence>
<feature type="region of interest" description="Disordered" evidence="4">
    <location>
        <begin position="453"/>
        <end position="513"/>
    </location>
</feature>
<feature type="compositionally biased region" description="Basic residues" evidence="4">
    <location>
        <begin position="188"/>
        <end position="201"/>
    </location>
</feature>
<dbReference type="Proteomes" id="UP001497480">
    <property type="component" value="Unassembled WGS sequence"/>
</dbReference>
<sequence>MVKSNSCFKLIVCGANSAEKDGYQELDTEIKDSNDKRGWSFQKRSERHHVLSNIVITETPSSVNKESSECTSISCQPRAESNVVEKIYTSNFSDEKLQLSSLASSQMSETIVTETESEVAVNKPESVVIIIQAAIRGFLAQRELLKSKNVVKLQAAVRGHLVRQHAVGTLRCVQAIVKMQVLVRVRRAQQSHSRNHLKHKDGKNDCSKTSGTEHDVTKSNVTYTSIERLLSNSFARQLLDSTPKNKPIHVKCDPSKADGPAWKWLERWMSVLSSDSAEYNKPISISEQSDATKDSGTSLSQFGAVIPSEVFLQSSDSKHTVEYSSLPSTDEEKSATYDANNFNFQAGSFASCLVKDNSEQAPPERMIMHDAKVTTTEIDSLQNEESESDASVPEEPSFLCQKPEIDDEQCKLSTKRSASDQHEAGGKKIGDVARKFSNPAFIASQSKFEEFTSMANSGRPGSLSNQGAQVESEANTSSVATDTTYRSKEFSSGNSAPYPSRTGGSECGTEISISSTLDSPDRLEAGAVKSEHDAQGLLEGIGNSEKKIDHSVETNFLSATLTSSLINSNLDQTEIVGDVSGDMVHSVAMRDSKEPVVQFEKNAPDLLREQAGSVLQDFKLSPEASQRSQMTITESQGTPSSQVSVKPKESKVSKTGSSHKRRILSGGNKSPSNANHDSVSRGSREQLAKDQTSGKRRNSFSSVKHDHIDQELRDNGSNDSSLPRFMQATKSARAKLSANNSPRSTPDSRERDQDVHVKRHSLPGATGRQGSPGTKGNVVNALYERKWQR</sequence>
<dbReference type="PANTHER" id="PTHR32295:SF154">
    <property type="entry name" value="PROTEIN IQ-DOMAIN 32"/>
    <property type="match status" value="1"/>
</dbReference>
<evidence type="ECO:0000256" key="3">
    <source>
        <dbReference type="ARBA" id="ARBA00024378"/>
    </source>
</evidence>
<comment type="similarity">
    <text evidence="2">Belongs to the IQD family.</text>
</comment>
<evidence type="ECO:0000313" key="7">
    <source>
        <dbReference type="Proteomes" id="UP001497480"/>
    </source>
</evidence>
<feature type="compositionally biased region" description="Polar residues" evidence="4">
    <location>
        <begin position="667"/>
        <end position="677"/>
    </location>
</feature>
<dbReference type="GO" id="GO:0005516">
    <property type="term" value="F:calmodulin binding"/>
    <property type="evidence" value="ECO:0007669"/>
    <property type="project" value="UniProtKB-KW"/>
</dbReference>
<proteinExistence type="inferred from homology"/>
<dbReference type="EMBL" id="CAXHTB010000016">
    <property type="protein sequence ID" value="CAL0322359.1"/>
    <property type="molecule type" value="Genomic_DNA"/>
</dbReference>
<name>A0AAV1XMQ1_LUPLU</name>
<feature type="compositionally biased region" description="Polar residues" evidence="4">
    <location>
        <begin position="462"/>
        <end position="497"/>
    </location>
</feature>
<comment type="subunit">
    <text evidence="3">Binds to multiple calmodulin (CaM) in the presence of Ca(2+) and CaM-like proteins.</text>
</comment>
<dbReference type="InterPro" id="IPR025064">
    <property type="entry name" value="DUF4005"/>
</dbReference>
<dbReference type="Gene3D" id="1.20.5.190">
    <property type="match status" value="1"/>
</dbReference>
<feature type="region of interest" description="Disordered" evidence="4">
    <location>
        <begin position="188"/>
        <end position="214"/>
    </location>
</feature>
<evidence type="ECO:0000313" key="6">
    <source>
        <dbReference type="EMBL" id="CAL0322359.1"/>
    </source>
</evidence>
<protein>
    <recommendedName>
        <fullName evidence="5">DUF4005 domain-containing protein</fullName>
    </recommendedName>
</protein>
<keyword evidence="1" id="KW-0112">Calmodulin-binding</keyword>
<dbReference type="Pfam" id="PF00612">
    <property type="entry name" value="IQ"/>
    <property type="match status" value="2"/>
</dbReference>
<dbReference type="AlphaFoldDB" id="A0AAV1XMQ1"/>
<dbReference type="InterPro" id="IPR000048">
    <property type="entry name" value="IQ_motif_EF-hand-BS"/>
</dbReference>
<keyword evidence="7" id="KW-1185">Reference proteome</keyword>
<feature type="compositionally biased region" description="Basic and acidic residues" evidence="4">
    <location>
        <begin position="746"/>
        <end position="756"/>
    </location>
</feature>
<organism evidence="6 7">
    <name type="scientific">Lupinus luteus</name>
    <name type="common">European yellow lupine</name>
    <dbReference type="NCBI Taxonomy" id="3873"/>
    <lineage>
        <taxon>Eukaryota</taxon>
        <taxon>Viridiplantae</taxon>
        <taxon>Streptophyta</taxon>
        <taxon>Embryophyta</taxon>
        <taxon>Tracheophyta</taxon>
        <taxon>Spermatophyta</taxon>
        <taxon>Magnoliopsida</taxon>
        <taxon>eudicotyledons</taxon>
        <taxon>Gunneridae</taxon>
        <taxon>Pentapetalae</taxon>
        <taxon>rosids</taxon>
        <taxon>fabids</taxon>
        <taxon>Fabales</taxon>
        <taxon>Fabaceae</taxon>
        <taxon>Papilionoideae</taxon>
        <taxon>50 kb inversion clade</taxon>
        <taxon>genistoids sensu lato</taxon>
        <taxon>core genistoids</taxon>
        <taxon>Genisteae</taxon>
        <taxon>Lupinus</taxon>
    </lineage>
</organism>
<dbReference type="PANTHER" id="PTHR32295">
    <property type="entry name" value="IQ-DOMAIN 5-RELATED"/>
    <property type="match status" value="1"/>
</dbReference>
<feature type="compositionally biased region" description="Basic and acidic residues" evidence="4">
    <location>
        <begin position="202"/>
        <end position="214"/>
    </location>
</feature>
<feature type="compositionally biased region" description="Polar residues" evidence="4">
    <location>
        <begin position="623"/>
        <end position="639"/>
    </location>
</feature>
<comment type="caution">
    <text evidence="6">The sequence shown here is derived from an EMBL/GenBank/DDBJ whole genome shotgun (WGS) entry which is preliminary data.</text>
</comment>
<reference evidence="6 7" key="1">
    <citation type="submission" date="2024-03" db="EMBL/GenBank/DDBJ databases">
        <authorList>
            <person name="Martinez-Hernandez J."/>
        </authorList>
    </citation>
    <scope>NUCLEOTIDE SEQUENCE [LARGE SCALE GENOMIC DNA]</scope>
</reference>
<accession>A0AAV1XMQ1</accession>
<evidence type="ECO:0000259" key="5">
    <source>
        <dbReference type="Pfam" id="PF13178"/>
    </source>
</evidence>
<dbReference type="SMART" id="SM00015">
    <property type="entry name" value="IQ"/>
    <property type="match status" value="2"/>
</dbReference>
<feature type="compositionally biased region" description="Basic and acidic residues" evidence="4">
    <location>
        <begin position="703"/>
        <end position="716"/>
    </location>
</feature>
<gene>
    <name evidence="6" type="ORF">LLUT_LOCUS23419</name>
</gene>
<evidence type="ECO:0000256" key="2">
    <source>
        <dbReference type="ARBA" id="ARBA00024341"/>
    </source>
</evidence>
<dbReference type="PROSITE" id="PS50096">
    <property type="entry name" value="IQ"/>
    <property type="match status" value="2"/>
</dbReference>
<feature type="region of interest" description="Disordered" evidence="4">
    <location>
        <begin position="620"/>
        <end position="789"/>
    </location>
</feature>